<proteinExistence type="inferred from homology"/>
<comment type="PTM">
    <text evidence="9">Sulfation is important for activity and for the binding to a putative membrane receptor.</text>
</comment>
<gene>
    <name evidence="11" type="ORF">L484_026528</name>
</gene>
<dbReference type="AlphaFoldDB" id="W9QNV8"/>
<comment type="function">
    <text evidence="9">Promotes plant cell differentiation, organogenesis and somatic embryogenesis as well as cell proliferation.</text>
</comment>
<keyword evidence="7 9" id="KW-0221">Differentiation</keyword>
<evidence type="ECO:0000256" key="9">
    <source>
        <dbReference type="RuleBase" id="RU368031"/>
    </source>
</evidence>
<evidence type="ECO:0000256" key="10">
    <source>
        <dbReference type="SAM" id="MobiDB-lite"/>
    </source>
</evidence>
<dbReference type="GO" id="GO:0008283">
    <property type="term" value="P:cell population proliferation"/>
    <property type="evidence" value="ECO:0007669"/>
    <property type="project" value="UniProtKB-UniRule"/>
</dbReference>
<evidence type="ECO:0000256" key="1">
    <source>
        <dbReference type="ARBA" id="ARBA00004613"/>
    </source>
</evidence>
<dbReference type="InterPro" id="IPR009438">
    <property type="entry name" value="Phytosulfokine"/>
</dbReference>
<evidence type="ECO:0000256" key="6">
    <source>
        <dbReference type="ARBA" id="ARBA00022729"/>
    </source>
</evidence>
<evidence type="ECO:0000256" key="7">
    <source>
        <dbReference type="ARBA" id="ARBA00022782"/>
    </source>
</evidence>
<feature type="region of interest" description="Disordered" evidence="10">
    <location>
        <begin position="19"/>
        <end position="41"/>
    </location>
</feature>
<comment type="subcellular location">
    <subcellularLocation>
        <location evidence="1 9">Secreted</location>
    </subcellularLocation>
</comment>
<accession>W9QNV8</accession>
<protein>
    <recommendedName>
        <fullName evidence="9">Phytosulfokine</fullName>
    </recommendedName>
    <component>
        <recommendedName>
            <fullName evidence="9">Phytosulfokine-alpha</fullName>
            <shortName evidence="9">PSK-alpha</shortName>
            <shortName evidence="9">Phytosulfokine-a</shortName>
        </recommendedName>
    </component>
    <component>
        <recommendedName>
            <fullName evidence="9">Phytosulfokine-beta</fullName>
            <shortName evidence="9">PSK-beta</shortName>
            <shortName evidence="9">Phytosulfokine-b</shortName>
        </recommendedName>
    </component>
</protein>
<keyword evidence="6 9" id="KW-0732">Signal</keyword>
<comment type="PTM">
    <text evidence="9">PSK-alpha is produced by endopeptidase digestion. PSK-beta is produced from PSK-alpha by exopeptidase digestion.</text>
</comment>
<evidence type="ECO:0000256" key="5">
    <source>
        <dbReference type="ARBA" id="ARBA00022641"/>
    </source>
</evidence>
<dbReference type="GO" id="GO:0030154">
    <property type="term" value="P:cell differentiation"/>
    <property type="evidence" value="ECO:0007669"/>
    <property type="project" value="UniProtKB-UniRule"/>
</dbReference>
<dbReference type="Proteomes" id="UP000030645">
    <property type="component" value="Unassembled WGS sequence"/>
</dbReference>
<evidence type="ECO:0000256" key="2">
    <source>
        <dbReference type="ARBA" id="ARBA00010781"/>
    </source>
</evidence>
<sequence>MSLISFSKNGDVSEEEIRRGIDLDMGSGKTTPLIQTTNASPKLHQSNKLLSGFSSPLVPEETNYMDDIDECKSLESEEKCLIRRSMVAHTDYIYTQDIDGHP</sequence>
<name>W9QNV8_9ROSA</name>
<evidence type="ECO:0000313" key="11">
    <source>
        <dbReference type="EMBL" id="EXB44940.1"/>
    </source>
</evidence>
<dbReference type="EMBL" id="KE343883">
    <property type="protein sequence ID" value="EXB44940.1"/>
    <property type="molecule type" value="Genomic_DNA"/>
</dbReference>
<keyword evidence="5 9" id="KW-0765">Sulfation</keyword>
<evidence type="ECO:0000313" key="12">
    <source>
        <dbReference type="Proteomes" id="UP000030645"/>
    </source>
</evidence>
<keyword evidence="12" id="KW-1185">Reference proteome</keyword>
<keyword evidence="3 9" id="KW-0217">Developmental protein</keyword>
<keyword evidence="4 9" id="KW-0964">Secreted</keyword>
<dbReference type="Pfam" id="PF06404">
    <property type="entry name" value="PSK"/>
    <property type="match status" value="1"/>
</dbReference>
<evidence type="ECO:0000256" key="4">
    <source>
        <dbReference type="ARBA" id="ARBA00022525"/>
    </source>
</evidence>
<evidence type="ECO:0000256" key="3">
    <source>
        <dbReference type="ARBA" id="ARBA00022473"/>
    </source>
</evidence>
<keyword evidence="8 9" id="KW-0339">Growth factor</keyword>
<evidence type="ECO:0000256" key="8">
    <source>
        <dbReference type="ARBA" id="ARBA00023030"/>
    </source>
</evidence>
<organism evidence="11 12">
    <name type="scientific">Morus notabilis</name>
    <dbReference type="NCBI Taxonomy" id="981085"/>
    <lineage>
        <taxon>Eukaryota</taxon>
        <taxon>Viridiplantae</taxon>
        <taxon>Streptophyta</taxon>
        <taxon>Embryophyta</taxon>
        <taxon>Tracheophyta</taxon>
        <taxon>Spermatophyta</taxon>
        <taxon>Magnoliopsida</taxon>
        <taxon>eudicotyledons</taxon>
        <taxon>Gunneridae</taxon>
        <taxon>Pentapetalae</taxon>
        <taxon>rosids</taxon>
        <taxon>fabids</taxon>
        <taxon>Rosales</taxon>
        <taxon>Moraceae</taxon>
        <taxon>Moreae</taxon>
        <taxon>Morus</taxon>
    </lineage>
</organism>
<comment type="similarity">
    <text evidence="2 9">Belongs to the phytosulfokine family.</text>
</comment>
<dbReference type="GO" id="GO:0005576">
    <property type="term" value="C:extracellular region"/>
    <property type="evidence" value="ECO:0007669"/>
    <property type="project" value="UniProtKB-SubCell"/>
</dbReference>
<feature type="compositionally biased region" description="Polar residues" evidence="10">
    <location>
        <begin position="28"/>
        <end position="41"/>
    </location>
</feature>
<reference evidence="12" key="1">
    <citation type="submission" date="2013-01" db="EMBL/GenBank/DDBJ databases">
        <title>Draft Genome Sequence of a Mulberry Tree, Morus notabilis C.K. Schneid.</title>
        <authorList>
            <person name="He N."/>
            <person name="Zhao S."/>
        </authorList>
    </citation>
    <scope>NUCLEOTIDE SEQUENCE</scope>
</reference>
<dbReference type="GO" id="GO:0008083">
    <property type="term" value="F:growth factor activity"/>
    <property type="evidence" value="ECO:0007669"/>
    <property type="project" value="UniProtKB-UniRule"/>
</dbReference>